<feature type="transmembrane region" description="Helical" evidence="6">
    <location>
        <begin position="255"/>
        <end position="276"/>
    </location>
</feature>
<evidence type="ECO:0000259" key="7">
    <source>
        <dbReference type="Pfam" id="PF20684"/>
    </source>
</evidence>
<feature type="transmembrane region" description="Helical" evidence="6">
    <location>
        <begin position="103"/>
        <end position="125"/>
    </location>
</feature>
<dbReference type="InterPro" id="IPR052337">
    <property type="entry name" value="SAT4-like"/>
</dbReference>
<feature type="domain" description="Rhodopsin" evidence="7">
    <location>
        <begin position="45"/>
        <end position="280"/>
    </location>
</feature>
<dbReference type="EMBL" id="KV749184">
    <property type="protein sequence ID" value="OCL10707.1"/>
    <property type="molecule type" value="Genomic_DNA"/>
</dbReference>
<sequence length="374" mass="41400">MTQAHLGQTASWLRSNHDNSVTRVAAVLGVLISTTGLMLLFVVGRLYSRTLVSAAFGLDDWIMTAAAVIASLITLLGCIECNYGSGYHIWDIKPEWEFIYSKIAYVAVILFALCVGFTKISIGITYLRIFPSRSNRIFCHCLIVFLLCWIIASVFAEIFQCAPVGSFWDVANKTKDCINLEAYLYGTAASNSVTDVIIYVWPVWQLRKIQLPPRRRFSLLFAFTTGCIVCVAGIIRMWHFSVYFTSTDPFWEGAMAWIIPGIEYNLGIICGCLPGIKPLLVSAFPDLFGPLEHGTKVYSQSRIQPQILPFQTLCTAEDGAIMCVTVADELCGSGAAWPRASDDASRDPVSEGEIRIRYVVELQVEATNPRGTGN</sequence>
<evidence type="ECO:0000256" key="5">
    <source>
        <dbReference type="ARBA" id="ARBA00038359"/>
    </source>
</evidence>
<gene>
    <name evidence="8" type="ORF">AOQ84DRAFT_387322</name>
</gene>
<feature type="transmembrane region" description="Helical" evidence="6">
    <location>
        <begin position="24"/>
        <end position="48"/>
    </location>
</feature>
<evidence type="ECO:0000256" key="6">
    <source>
        <dbReference type="SAM" id="Phobius"/>
    </source>
</evidence>
<evidence type="ECO:0000313" key="9">
    <source>
        <dbReference type="Proteomes" id="UP000250140"/>
    </source>
</evidence>
<comment type="subcellular location">
    <subcellularLocation>
        <location evidence="1">Membrane</location>
        <topology evidence="1">Multi-pass membrane protein</topology>
    </subcellularLocation>
</comment>
<keyword evidence="2 6" id="KW-0812">Transmembrane</keyword>
<dbReference type="OrthoDB" id="5401779at2759"/>
<feature type="transmembrane region" description="Helical" evidence="6">
    <location>
        <begin position="182"/>
        <end position="204"/>
    </location>
</feature>
<feature type="transmembrane region" description="Helical" evidence="6">
    <location>
        <begin position="216"/>
        <end position="235"/>
    </location>
</feature>
<keyword evidence="3 6" id="KW-1133">Transmembrane helix</keyword>
<dbReference type="GO" id="GO:0016020">
    <property type="term" value="C:membrane"/>
    <property type="evidence" value="ECO:0007669"/>
    <property type="project" value="UniProtKB-SubCell"/>
</dbReference>
<dbReference type="PANTHER" id="PTHR33048">
    <property type="entry name" value="PTH11-LIKE INTEGRAL MEMBRANE PROTEIN (AFU_ORTHOLOGUE AFUA_5G11245)"/>
    <property type="match status" value="1"/>
</dbReference>
<protein>
    <recommendedName>
        <fullName evidence="7">Rhodopsin domain-containing protein</fullName>
    </recommendedName>
</protein>
<comment type="similarity">
    <text evidence="5">Belongs to the SAT4 family.</text>
</comment>
<dbReference type="AlphaFoldDB" id="A0A8E2F522"/>
<keyword evidence="9" id="KW-1185">Reference proteome</keyword>
<dbReference type="Proteomes" id="UP000250140">
    <property type="component" value="Unassembled WGS sequence"/>
</dbReference>
<evidence type="ECO:0000313" key="8">
    <source>
        <dbReference type="EMBL" id="OCL10707.1"/>
    </source>
</evidence>
<feature type="transmembrane region" description="Helical" evidence="6">
    <location>
        <begin position="60"/>
        <end position="83"/>
    </location>
</feature>
<evidence type="ECO:0000256" key="3">
    <source>
        <dbReference type="ARBA" id="ARBA00022989"/>
    </source>
</evidence>
<evidence type="ECO:0000256" key="4">
    <source>
        <dbReference type="ARBA" id="ARBA00023136"/>
    </source>
</evidence>
<keyword evidence="4 6" id="KW-0472">Membrane</keyword>
<evidence type="ECO:0000256" key="2">
    <source>
        <dbReference type="ARBA" id="ARBA00022692"/>
    </source>
</evidence>
<accession>A0A8E2F522</accession>
<dbReference type="PANTHER" id="PTHR33048:SF129">
    <property type="entry name" value="INTEGRAL MEMBRANE PROTEIN-RELATED"/>
    <property type="match status" value="1"/>
</dbReference>
<feature type="transmembrane region" description="Helical" evidence="6">
    <location>
        <begin position="137"/>
        <end position="159"/>
    </location>
</feature>
<organism evidence="8 9">
    <name type="scientific">Glonium stellatum</name>
    <dbReference type="NCBI Taxonomy" id="574774"/>
    <lineage>
        <taxon>Eukaryota</taxon>
        <taxon>Fungi</taxon>
        <taxon>Dikarya</taxon>
        <taxon>Ascomycota</taxon>
        <taxon>Pezizomycotina</taxon>
        <taxon>Dothideomycetes</taxon>
        <taxon>Pleosporomycetidae</taxon>
        <taxon>Gloniales</taxon>
        <taxon>Gloniaceae</taxon>
        <taxon>Glonium</taxon>
    </lineage>
</organism>
<evidence type="ECO:0000256" key="1">
    <source>
        <dbReference type="ARBA" id="ARBA00004141"/>
    </source>
</evidence>
<name>A0A8E2F522_9PEZI</name>
<proteinExistence type="inferred from homology"/>
<dbReference type="InterPro" id="IPR049326">
    <property type="entry name" value="Rhodopsin_dom_fungi"/>
</dbReference>
<dbReference type="Pfam" id="PF20684">
    <property type="entry name" value="Fung_rhodopsin"/>
    <property type="match status" value="1"/>
</dbReference>
<reference evidence="8 9" key="1">
    <citation type="journal article" date="2016" name="Nat. Commun.">
        <title>Ectomycorrhizal ecology is imprinted in the genome of the dominant symbiotic fungus Cenococcum geophilum.</title>
        <authorList>
            <consortium name="DOE Joint Genome Institute"/>
            <person name="Peter M."/>
            <person name="Kohler A."/>
            <person name="Ohm R.A."/>
            <person name="Kuo A."/>
            <person name="Krutzmann J."/>
            <person name="Morin E."/>
            <person name="Arend M."/>
            <person name="Barry K.W."/>
            <person name="Binder M."/>
            <person name="Choi C."/>
            <person name="Clum A."/>
            <person name="Copeland A."/>
            <person name="Grisel N."/>
            <person name="Haridas S."/>
            <person name="Kipfer T."/>
            <person name="LaButti K."/>
            <person name="Lindquist E."/>
            <person name="Lipzen A."/>
            <person name="Maire R."/>
            <person name="Meier B."/>
            <person name="Mihaltcheva S."/>
            <person name="Molinier V."/>
            <person name="Murat C."/>
            <person name="Poggeler S."/>
            <person name="Quandt C.A."/>
            <person name="Sperisen C."/>
            <person name="Tritt A."/>
            <person name="Tisserant E."/>
            <person name="Crous P.W."/>
            <person name="Henrissat B."/>
            <person name="Nehls U."/>
            <person name="Egli S."/>
            <person name="Spatafora J.W."/>
            <person name="Grigoriev I.V."/>
            <person name="Martin F.M."/>
        </authorList>
    </citation>
    <scope>NUCLEOTIDE SEQUENCE [LARGE SCALE GENOMIC DNA]</scope>
    <source>
        <strain evidence="8 9">CBS 207.34</strain>
    </source>
</reference>